<name>A0A2T7D0P1_9POAL</name>
<dbReference type="EMBL" id="CM009755">
    <property type="protein sequence ID" value="PUZ49134.1"/>
    <property type="molecule type" value="Genomic_DNA"/>
</dbReference>
<proteinExistence type="predicted"/>
<dbReference type="Gramene" id="PUZ49134">
    <property type="protein sequence ID" value="PUZ49134"/>
    <property type="gene ID" value="GQ55_7G301500"/>
</dbReference>
<evidence type="ECO:0000313" key="2">
    <source>
        <dbReference type="EMBL" id="PUZ49134.1"/>
    </source>
</evidence>
<feature type="region of interest" description="Disordered" evidence="1">
    <location>
        <begin position="71"/>
        <end position="109"/>
    </location>
</feature>
<protein>
    <submittedName>
        <fullName evidence="2">Uncharacterized protein</fullName>
    </submittedName>
</protein>
<gene>
    <name evidence="2" type="ORF">GQ55_7G301500</name>
</gene>
<reference evidence="2 3" key="1">
    <citation type="submission" date="2018-04" db="EMBL/GenBank/DDBJ databases">
        <title>WGS assembly of Panicum hallii var. hallii HAL2.</title>
        <authorList>
            <person name="Lovell J."/>
            <person name="Jenkins J."/>
            <person name="Lowry D."/>
            <person name="Mamidi S."/>
            <person name="Sreedasyam A."/>
            <person name="Weng X."/>
            <person name="Barry K."/>
            <person name="Bonette J."/>
            <person name="Campitelli B."/>
            <person name="Daum C."/>
            <person name="Gordon S."/>
            <person name="Gould B."/>
            <person name="Lipzen A."/>
            <person name="MacQueen A."/>
            <person name="Palacio-Mejia J."/>
            <person name="Plott C."/>
            <person name="Shakirov E."/>
            <person name="Shu S."/>
            <person name="Yoshinaga Y."/>
            <person name="Zane M."/>
            <person name="Rokhsar D."/>
            <person name="Grimwood J."/>
            <person name="Schmutz J."/>
            <person name="Juenger T."/>
        </authorList>
    </citation>
    <scope>NUCLEOTIDE SEQUENCE [LARGE SCALE GENOMIC DNA]</scope>
    <source>
        <strain evidence="3">cv. HAL2</strain>
    </source>
</reference>
<feature type="region of interest" description="Disordered" evidence="1">
    <location>
        <begin position="1"/>
        <end position="21"/>
    </location>
</feature>
<evidence type="ECO:0000313" key="3">
    <source>
        <dbReference type="Proteomes" id="UP000244336"/>
    </source>
</evidence>
<organism evidence="2 3">
    <name type="scientific">Panicum hallii var. hallii</name>
    <dbReference type="NCBI Taxonomy" id="1504633"/>
    <lineage>
        <taxon>Eukaryota</taxon>
        <taxon>Viridiplantae</taxon>
        <taxon>Streptophyta</taxon>
        <taxon>Embryophyta</taxon>
        <taxon>Tracheophyta</taxon>
        <taxon>Spermatophyta</taxon>
        <taxon>Magnoliopsida</taxon>
        <taxon>Liliopsida</taxon>
        <taxon>Poales</taxon>
        <taxon>Poaceae</taxon>
        <taxon>PACMAD clade</taxon>
        <taxon>Panicoideae</taxon>
        <taxon>Panicodae</taxon>
        <taxon>Paniceae</taxon>
        <taxon>Panicinae</taxon>
        <taxon>Panicum</taxon>
        <taxon>Panicum sect. Panicum</taxon>
    </lineage>
</organism>
<evidence type="ECO:0000256" key="1">
    <source>
        <dbReference type="SAM" id="MobiDB-lite"/>
    </source>
</evidence>
<dbReference type="Proteomes" id="UP000244336">
    <property type="component" value="Chromosome 7"/>
</dbReference>
<dbReference type="OrthoDB" id="630044at2759"/>
<sequence>MARPAVASGTDHRYSTTNHSKQAGQFITELVQVLARREQAARSSSMANFAAQLKDKLLGLVDRVVSCGGRGAGANKDVPEAPAKLPNVQPIAIKPRDPNVSEGSKAGVN</sequence>
<keyword evidence="3" id="KW-1185">Reference proteome</keyword>
<dbReference type="AlphaFoldDB" id="A0A2T7D0P1"/>
<accession>A0A2T7D0P1</accession>